<gene>
    <name evidence="8" type="ORF">E1212_06950</name>
</gene>
<evidence type="ECO:0000256" key="1">
    <source>
        <dbReference type="ARBA" id="ARBA00004651"/>
    </source>
</evidence>
<comment type="caution">
    <text evidence="8">The sequence shown here is derived from an EMBL/GenBank/DDBJ whole genome shotgun (WGS) entry which is preliminary data.</text>
</comment>
<dbReference type="AlphaFoldDB" id="A0A4R4RT73"/>
<dbReference type="EMBL" id="SMKL01000011">
    <property type="protein sequence ID" value="TDC53170.1"/>
    <property type="molecule type" value="Genomic_DNA"/>
</dbReference>
<feature type="transmembrane region" description="Helical" evidence="7">
    <location>
        <begin position="457"/>
        <end position="476"/>
    </location>
</feature>
<feature type="transmembrane region" description="Helical" evidence="7">
    <location>
        <begin position="56"/>
        <end position="80"/>
    </location>
</feature>
<keyword evidence="9" id="KW-1185">Reference proteome</keyword>
<dbReference type="GO" id="GO:0005886">
    <property type="term" value="C:plasma membrane"/>
    <property type="evidence" value="ECO:0007669"/>
    <property type="project" value="UniProtKB-SubCell"/>
</dbReference>
<evidence type="ECO:0000256" key="6">
    <source>
        <dbReference type="ARBA" id="ARBA00023136"/>
    </source>
</evidence>
<evidence type="ECO:0000313" key="8">
    <source>
        <dbReference type="EMBL" id="TDC53170.1"/>
    </source>
</evidence>
<feature type="transmembrane region" description="Helical" evidence="7">
    <location>
        <begin position="340"/>
        <end position="360"/>
    </location>
</feature>
<evidence type="ECO:0000313" key="9">
    <source>
        <dbReference type="Proteomes" id="UP000295621"/>
    </source>
</evidence>
<comment type="similarity">
    <text evidence="2">Belongs to the polysaccharide synthase family.</text>
</comment>
<organism evidence="8 9">
    <name type="scientific">Jiangella ureilytica</name>
    <dbReference type="NCBI Taxonomy" id="2530374"/>
    <lineage>
        <taxon>Bacteria</taxon>
        <taxon>Bacillati</taxon>
        <taxon>Actinomycetota</taxon>
        <taxon>Actinomycetes</taxon>
        <taxon>Jiangellales</taxon>
        <taxon>Jiangellaceae</taxon>
        <taxon>Jiangella</taxon>
    </lineage>
</organism>
<dbReference type="Proteomes" id="UP000295621">
    <property type="component" value="Unassembled WGS sequence"/>
</dbReference>
<dbReference type="Pfam" id="PF13440">
    <property type="entry name" value="Polysacc_synt_3"/>
    <property type="match status" value="1"/>
</dbReference>
<feature type="transmembrane region" description="Helical" evidence="7">
    <location>
        <begin position="92"/>
        <end position="115"/>
    </location>
</feature>
<proteinExistence type="inferred from homology"/>
<name>A0A4R4RT73_9ACTN</name>
<feature type="transmembrane region" description="Helical" evidence="7">
    <location>
        <begin position="305"/>
        <end position="328"/>
    </location>
</feature>
<dbReference type="InterPro" id="IPR050833">
    <property type="entry name" value="Poly_Biosynth_Transport"/>
</dbReference>
<keyword evidence="6 7" id="KW-0472">Membrane</keyword>
<feature type="transmembrane region" description="Helical" evidence="7">
    <location>
        <begin position="127"/>
        <end position="148"/>
    </location>
</feature>
<dbReference type="CDD" id="cd13127">
    <property type="entry name" value="MATE_tuaB_like"/>
    <property type="match status" value="1"/>
</dbReference>
<accession>A0A4R4RT73</accession>
<dbReference type="OrthoDB" id="9770347at2"/>
<dbReference type="RefSeq" id="WP_131980736.1">
    <property type="nucleotide sequence ID" value="NZ_SMKL01000011.1"/>
</dbReference>
<keyword evidence="5 7" id="KW-1133">Transmembrane helix</keyword>
<evidence type="ECO:0000256" key="2">
    <source>
        <dbReference type="ARBA" id="ARBA00007430"/>
    </source>
</evidence>
<evidence type="ECO:0000256" key="7">
    <source>
        <dbReference type="SAM" id="Phobius"/>
    </source>
</evidence>
<evidence type="ECO:0000256" key="3">
    <source>
        <dbReference type="ARBA" id="ARBA00022475"/>
    </source>
</evidence>
<feature type="transmembrane region" description="Helical" evidence="7">
    <location>
        <begin position="390"/>
        <end position="411"/>
    </location>
</feature>
<keyword evidence="4 7" id="KW-0812">Transmembrane</keyword>
<evidence type="ECO:0000256" key="5">
    <source>
        <dbReference type="ARBA" id="ARBA00022989"/>
    </source>
</evidence>
<evidence type="ECO:0000256" key="4">
    <source>
        <dbReference type="ARBA" id="ARBA00022692"/>
    </source>
</evidence>
<dbReference type="PANTHER" id="PTHR30250">
    <property type="entry name" value="PST FAMILY PREDICTED COLANIC ACID TRANSPORTER"/>
    <property type="match status" value="1"/>
</dbReference>
<feature type="transmembrane region" description="Helical" evidence="7">
    <location>
        <begin position="266"/>
        <end position="284"/>
    </location>
</feature>
<comment type="subcellular location">
    <subcellularLocation>
        <location evidence="1">Cell membrane</location>
        <topology evidence="1">Multi-pass membrane protein</topology>
    </subcellularLocation>
</comment>
<reference evidence="8 9" key="1">
    <citation type="submission" date="2019-02" db="EMBL/GenBank/DDBJ databases">
        <title>Draft genome sequences of novel Actinobacteria.</title>
        <authorList>
            <person name="Sahin N."/>
            <person name="Ay H."/>
            <person name="Saygin H."/>
        </authorList>
    </citation>
    <scope>NUCLEOTIDE SEQUENCE [LARGE SCALE GENOMIC DNA]</scope>
    <source>
        <strain evidence="8 9">KC603</strain>
    </source>
</reference>
<keyword evidence="3" id="KW-1003">Cell membrane</keyword>
<dbReference type="PANTHER" id="PTHR30250:SF10">
    <property type="entry name" value="LIPOPOLYSACCHARIDE BIOSYNTHESIS PROTEIN WZXC"/>
    <property type="match status" value="1"/>
</dbReference>
<protein>
    <submittedName>
        <fullName evidence="8">Lipopolysaccharide biosynthesis protein</fullName>
    </submittedName>
</protein>
<feature type="transmembrane region" description="Helical" evidence="7">
    <location>
        <begin position="367"/>
        <end position="384"/>
    </location>
</feature>
<feature type="transmembrane region" description="Helical" evidence="7">
    <location>
        <begin position="423"/>
        <end position="445"/>
    </location>
</feature>
<sequence>MIDDQPRTSEAPDTSVGRQAASGVLWLTVQKWAVRLSGLVTIAVLTRFLSPEDFGVVAAASTVLPFFYLLADLGFAAYIVQVEHAGRRLLSTAFWFAALAGVVLAAAVAGAAPLFGLVFDSADVVPVLQVLALAVLATALGSVPTALLRREMRFRTLAIQGTVASVAAQVVAVAMVLTGAGVWALVGQVLTVQGLTALLAWTAARWWPSLAFSGRQFAVMARFGGQVLGVECVAVCRQWAETAIVSVGLGMAALGYLNIAQRLVQIVQELTGAALLPVTMVAFAKIRDSAERLRHAYLRALRMTYALLAPPLTLLAVAAPLILPLVFGDGWEESVPVARILAFAGIMVVGATLDHGLFYGLGRPGRWFGYALAIDVLTVATTALTVRWGLVGVATGFLVVAAVATASRWFLVARLLQARPWALAGPFGFLAVAVPVGAGTGWLVMTATAGLPPIVRVGLIGIAILVAYGAVTVLLAKRVVTDIARYLPGQNGIDYLGRHVRTGYLPRHTRAARVNMLVNSMEHS</sequence>